<evidence type="ECO:0000313" key="15">
    <source>
        <dbReference type="Proteomes" id="UP001143400"/>
    </source>
</evidence>
<comment type="caution">
    <text evidence="12">The sequence shown here is derived from an EMBL/GenBank/DDBJ whole genome shotgun (WGS) entry which is preliminary data.</text>
</comment>
<protein>
    <submittedName>
        <fullName evidence="12">ABC transporter ATP-binding protein</fullName>
    </submittedName>
    <submittedName>
        <fullName evidence="13">Iron complex transport system ATP-binding protein</fullName>
    </submittedName>
</protein>
<reference evidence="12" key="3">
    <citation type="submission" date="2023-01" db="EMBL/GenBank/DDBJ databases">
        <authorList>
            <person name="Sun Q."/>
            <person name="Evtushenko L."/>
        </authorList>
    </citation>
    <scope>NUCLEOTIDE SEQUENCE</scope>
    <source>
        <strain evidence="12">VKM B-1606</strain>
    </source>
</reference>
<keyword evidence="14" id="KW-1185">Reference proteome</keyword>
<evidence type="ECO:0000256" key="6">
    <source>
        <dbReference type="ARBA" id="ARBA00022741"/>
    </source>
</evidence>
<evidence type="ECO:0000256" key="5">
    <source>
        <dbReference type="ARBA" id="ARBA00022496"/>
    </source>
</evidence>
<dbReference type="Gene3D" id="3.40.50.300">
    <property type="entry name" value="P-loop containing nucleotide triphosphate hydrolases"/>
    <property type="match status" value="1"/>
</dbReference>
<dbReference type="PROSITE" id="PS00211">
    <property type="entry name" value="ABC_TRANSPORTER_1"/>
    <property type="match status" value="1"/>
</dbReference>
<proteinExistence type="inferred from homology"/>
<dbReference type="SMART" id="SM00382">
    <property type="entry name" value="AAA"/>
    <property type="match status" value="1"/>
</dbReference>
<dbReference type="GO" id="GO:0016887">
    <property type="term" value="F:ATP hydrolysis activity"/>
    <property type="evidence" value="ECO:0007669"/>
    <property type="project" value="InterPro"/>
</dbReference>
<keyword evidence="6" id="KW-0547">Nucleotide-binding</keyword>
<evidence type="ECO:0000259" key="11">
    <source>
        <dbReference type="PROSITE" id="PS50893"/>
    </source>
</evidence>
<feature type="domain" description="ABC transporter" evidence="11">
    <location>
        <begin position="2"/>
        <end position="235"/>
    </location>
</feature>
<evidence type="ECO:0000256" key="4">
    <source>
        <dbReference type="ARBA" id="ARBA00022475"/>
    </source>
</evidence>
<gene>
    <name evidence="12" type="ORF">GCM10008170_00730</name>
    <name evidence="13" type="ORF">JOD31_001221</name>
</gene>
<dbReference type="InterPro" id="IPR027417">
    <property type="entry name" value="P-loop_NTPase"/>
</dbReference>
<name>A0A9W6IRJ0_9HYPH</name>
<organism evidence="12 15">
    <name type="scientific">Methylopila capsulata</name>
    <dbReference type="NCBI Taxonomy" id="61654"/>
    <lineage>
        <taxon>Bacteria</taxon>
        <taxon>Pseudomonadati</taxon>
        <taxon>Pseudomonadota</taxon>
        <taxon>Alphaproteobacteria</taxon>
        <taxon>Hyphomicrobiales</taxon>
        <taxon>Methylopilaceae</taxon>
        <taxon>Methylopila</taxon>
    </lineage>
</organism>
<dbReference type="InterPro" id="IPR051535">
    <property type="entry name" value="Siderophore_ABC-ATPase"/>
</dbReference>
<dbReference type="EMBL" id="BSFF01000001">
    <property type="protein sequence ID" value="GLK54054.1"/>
    <property type="molecule type" value="Genomic_DNA"/>
</dbReference>
<dbReference type="GO" id="GO:0005524">
    <property type="term" value="F:ATP binding"/>
    <property type="evidence" value="ECO:0007669"/>
    <property type="project" value="UniProtKB-KW"/>
</dbReference>
<dbReference type="InterPro" id="IPR017871">
    <property type="entry name" value="ABC_transporter-like_CS"/>
</dbReference>
<dbReference type="Proteomes" id="UP000758856">
    <property type="component" value="Unassembled WGS sequence"/>
</dbReference>
<evidence type="ECO:0000256" key="8">
    <source>
        <dbReference type="ARBA" id="ARBA00023004"/>
    </source>
</evidence>
<dbReference type="GO" id="GO:0005886">
    <property type="term" value="C:plasma membrane"/>
    <property type="evidence" value="ECO:0007669"/>
    <property type="project" value="UniProtKB-SubCell"/>
</dbReference>
<dbReference type="RefSeq" id="WP_204949426.1">
    <property type="nucleotide sequence ID" value="NZ_BSFF01000001.1"/>
</dbReference>
<evidence type="ECO:0000256" key="3">
    <source>
        <dbReference type="ARBA" id="ARBA00022448"/>
    </source>
</evidence>
<evidence type="ECO:0000313" key="13">
    <source>
        <dbReference type="EMBL" id="MBM7850996.1"/>
    </source>
</evidence>
<evidence type="ECO:0000256" key="1">
    <source>
        <dbReference type="ARBA" id="ARBA00004202"/>
    </source>
</evidence>
<sequence>MIRIENVSLTRGGARILHDVSLTLPKGGLTALIGPNGAGKSSLLSLIARLQPLQTGRISVEGLPVDATPGRVLARTLAVLRQDPGVASRLRVRELVGFGRFPHSRGRLTPEDDAVVAATLDQFDLTPLKERFVETLSGGQRQRALIAMTVAQATDYLLLDEPLNNLDMRYARDLMRRLRARADAGRTIVAVLHDVNQAAAYADRIVALRDGRLVAMGAPAEIMTPETLDAVFGYRMRVVEVDGRPMALHHL</sequence>
<dbReference type="FunFam" id="3.40.50.300:FF:000134">
    <property type="entry name" value="Iron-enterobactin ABC transporter ATP-binding protein"/>
    <property type="match status" value="1"/>
</dbReference>
<reference evidence="12" key="1">
    <citation type="journal article" date="2014" name="Int. J. Syst. Evol. Microbiol.">
        <title>Complete genome sequence of Corynebacterium casei LMG S-19264T (=DSM 44701T), isolated from a smear-ripened cheese.</title>
        <authorList>
            <consortium name="US DOE Joint Genome Institute (JGI-PGF)"/>
            <person name="Walter F."/>
            <person name="Albersmeier A."/>
            <person name="Kalinowski J."/>
            <person name="Ruckert C."/>
        </authorList>
    </citation>
    <scope>NUCLEOTIDE SEQUENCE</scope>
    <source>
        <strain evidence="12">VKM B-1606</strain>
    </source>
</reference>
<dbReference type="SUPFAM" id="SSF52540">
    <property type="entry name" value="P-loop containing nucleoside triphosphate hydrolases"/>
    <property type="match status" value="1"/>
</dbReference>
<comment type="subcellular location">
    <subcellularLocation>
        <location evidence="1">Cell membrane</location>
        <topology evidence="1">Peripheral membrane protein</topology>
    </subcellularLocation>
</comment>
<evidence type="ECO:0000256" key="9">
    <source>
        <dbReference type="ARBA" id="ARBA00023065"/>
    </source>
</evidence>
<keyword evidence="7 12" id="KW-0067">ATP-binding</keyword>
<keyword evidence="3" id="KW-0813">Transport</keyword>
<evidence type="ECO:0000313" key="12">
    <source>
        <dbReference type="EMBL" id="GLK54054.1"/>
    </source>
</evidence>
<dbReference type="InterPro" id="IPR003439">
    <property type="entry name" value="ABC_transporter-like_ATP-bd"/>
</dbReference>
<evidence type="ECO:0000313" key="14">
    <source>
        <dbReference type="Proteomes" id="UP000758856"/>
    </source>
</evidence>
<keyword evidence="9" id="KW-0406">Ion transport</keyword>
<dbReference type="PROSITE" id="PS50893">
    <property type="entry name" value="ABC_TRANSPORTER_2"/>
    <property type="match status" value="1"/>
</dbReference>
<dbReference type="PANTHER" id="PTHR42771">
    <property type="entry name" value="IRON(3+)-HYDROXAMATE IMPORT ATP-BINDING PROTEIN FHUC"/>
    <property type="match status" value="1"/>
</dbReference>
<keyword evidence="8" id="KW-0408">Iron</keyword>
<keyword evidence="10" id="KW-0472">Membrane</keyword>
<dbReference type="CDD" id="cd03214">
    <property type="entry name" value="ABC_Iron-Siderophores_B12_Hemin"/>
    <property type="match status" value="1"/>
</dbReference>
<dbReference type="GO" id="GO:0006826">
    <property type="term" value="P:iron ion transport"/>
    <property type="evidence" value="ECO:0007669"/>
    <property type="project" value="UniProtKB-KW"/>
</dbReference>
<dbReference type="AlphaFoldDB" id="A0A9W6IRJ0"/>
<comment type="similarity">
    <text evidence="2">Belongs to the ABC transporter superfamily.</text>
</comment>
<dbReference type="InterPro" id="IPR003593">
    <property type="entry name" value="AAA+_ATPase"/>
</dbReference>
<reference evidence="13 14" key="2">
    <citation type="submission" date="2021-01" db="EMBL/GenBank/DDBJ databases">
        <title>Genomic Encyclopedia of Type Strains, Phase IV (KMG-IV): sequencing the most valuable type-strain genomes for metagenomic binning, comparative biology and taxonomic classification.</title>
        <authorList>
            <person name="Goeker M."/>
        </authorList>
    </citation>
    <scope>NUCLEOTIDE SEQUENCE [LARGE SCALE GENOMIC DNA]</scope>
    <source>
        <strain evidence="13 14">DSM 6130</strain>
    </source>
</reference>
<evidence type="ECO:0000256" key="2">
    <source>
        <dbReference type="ARBA" id="ARBA00005417"/>
    </source>
</evidence>
<dbReference type="EMBL" id="JAFBCY010000002">
    <property type="protein sequence ID" value="MBM7850996.1"/>
    <property type="molecule type" value="Genomic_DNA"/>
</dbReference>
<dbReference type="Pfam" id="PF00005">
    <property type="entry name" value="ABC_tran"/>
    <property type="match status" value="1"/>
</dbReference>
<evidence type="ECO:0000256" key="10">
    <source>
        <dbReference type="ARBA" id="ARBA00023136"/>
    </source>
</evidence>
<evidence type="ECO:0000256" key="7">
    <source>
        <dbReference type="ARBA" id="ARBA00022840"/>
    </source>
</evidence>
<keyword evidence="5" id="KW-0410">Iron transport</keyword>
<dbReference type="PANTHER" id="PTHR42771:SF3">
    <property type="entry name" value="PETROBACTIN IMPORT ATP-BINDING PROTEIN YCLP"/>
    <property type="match status" value="1"/>
</dbReference>
<dbReference type="Proteomes" id="UP001143400">
    <property type="component" value="Unassembled WGS sequence"/>
</dbReference>
<accession>A0A9W6IRJ0</accession>
<keyword evidence="4" id="KW-1003">Cell membrane</keyword>